<evidence type="ECO:0000256" key="6">
    <source>
        <dbReference type="ARBA" id="ARBA00023136"/>
    </source>
</evidence>
<dbReference type="InterPro" id="IPR001133">
    <property type="entry name" value="NADH_UbQ_OxRdtase_chain4L/K"/>
</dbReference>
<keyword evidence="3 7" id="KW-1003">Cell membrane</keyword>
<feature type="transmembrane region" description="Helical" evidence="7">
    <location>
        <begin position="61"/>
        <end position="83"/>
    </location>
</feature>
<comment type="catalytic activity">
    <reaction evidence="7">
        <text>a quinone + NADH + 5 H(+)(in) = a quinol + NAD(+) + 4 H(+)(out)</text>
        <dbReference type="Rhea" id="RHEA:57888"/>
        <dbReference type="ChEBI" id="CHEBI:15378"/>
        <dbReference type="ChEBI" id="CHEBI:24646"/>
        <dbReference type="ChEBI" id="CHEBI:57540"/>
        <dbReference type="ChEBI" id="CHEBI:57945"/>
        <dbReference type="ChEBI" id="CHEBI:132124"/>
    </reaction>
</comment>
<evidence type="ECO:0000256" key="7">
    <source>
        <dbReference type="HAMAP-Rule" id="MF_01456"/>
    </source>
</evidence>
<keyword evidence="5 7" id="KW-1133">Transmembrane helix</keyword>
<evidence type="ECO:0000313" key="9">
    <source>
        <dbReference type="Proteomes" id="UP000736328"/>
    </source>
</evidence>
<reference evidence="8" key="1">
    <citation type="submission" date="2020-07" db="EMBL/GenBank/DDBJ databases">
        <title>Huge and variable diversity of episymbiotic CPR bacteria and DPANN archaea in groundwater ecosystems.</title>
        <authorList>
            <person name="He C.Y."/>
            <person name="Keren R."/>
            <person name="Whittaker M."/>
            <person name="Farag I.F."/>
            <person name="Doudna J."/>
            <person name="Cate J.H.D."/>
            <person name="Banfield J.F."/>
        </authorList>
    </citation>
    <scope>NUCLEOTIDE SEQUENCE</scope>
    <source>
        <strain evidence="8">NC_groundwater_1520_Pr4_B-0.1um_53_5</strain>
    </source>
</reference>
<dbReference type="PANTHER" id="PTHR34583:SF2">
    <property type="entry name" value="ANTIPORTER SUBUNIT MNHC2-RELATED"/>
    <property type="match status" value="1"/>
</dbReference>
<evidence type="ECO:0000256" key="4">
    <source>
        <dbReference type="ARBA" id="ARBA00022692"/>
    </source>
</evidence>
<evidence type="ECO:0000256" key="3">
    <source>
        <dbReference type="ARBA" id="ARBA00022475"/>
    </source>
</evidence>
<evidence type="ECO:0000256" key="5">
    <source>
        <dbReference type="ARBA" id="ARBA00022989"/>
    </source>
</evidence>
<keyword evidence="7" id="KW-0874">Quinone</keyword>
<protein>
    <recommendedName>
        <fullName evidence="7">NADH-quinone oxidoreductase subunit K</fullName>
        <ecNumber evidence="7">7.1.1.-</ecNumber>
    </recommendedName>
    <alternativeName>
        <fullName evidence="7">NADH dehydrogenase I subunit K</fullName>
    </alternativeName>
    <alternativeName>
        <fullName evidence="7">NDH-1 subunit K</fullName>
    </alternativeName>
</protein>
<comment type="subunit">
    <text evidence="7">NDH-1 is composed of 14 different subunits. Subunits NuoA, H, J, K, L, M, N constitute the membrane sector of the complex.</text>
</comment>
<comment type="caution">
    <text evidence="8">The sequence shown here is derived from an EMBL/GenBank/DDBJ whole genome shotgun (WGS) entry which is preliminary data.</text>
</comment>
<dbReference type="EC" id="7.1.1.-" evidence="7"/>
<keyword evidence="6 7" id="KW-0472">Membrane</keyword>
<dbReference type="Gene3D" id="1.10.287.3510">
    <property type="match status" value="1"/>
</dbReference>
<dbReference type="GO" id="GO:0048038">
    <property type="term" value="F:quinone binding"/>
    <property type="evidence" value="ECO:0007669"/>
    <property type="project" value="UniProtKB-KW"/>
</dbReference>
<dbReference type="AlphaFoldDB" id="A0A933MLQ7"/>
<proteinExistence type="inferred from homology"/>
<keyword evidence="7" id="KW-1278">Translocase</keyword>
<keyword evidence="4 7" id="KW-0812">Transmembrane</keyword>
<name>A0A933MLQ7_UNCT6</name>
<comment type="similarity">
    <text evidence="2">Belongs to the CPA3 antiporters (TC 2.A.63) subunit C family.</text>
</comment>
<sequence length="99" mass="10899">MVVTYYIFVGLLFFIGLYCLLTSRNLIKLLIGLEIMAKSAVLSFIVAGWARGENFVSQSVVITFIVIEVSIVAVALALVINVYKNTGSLDIRNLTRLKG</sequence>
<dbReference type="GO" id="GO:0050136">
    <property type="term" value="F:NADH dehydrogenase (quinone) (non-electrogenic) activity"/>
    <property type="evidence" value="ECO:0007669"/>
    <property type="project" value="UniProtKB-UniRule"/>
</dbReference>
<comment type="subcellular location">
    <subcellularLocation>
        <location evidence="1 7">Cell membrane</location>
        <topology evidence="1 7">Multi-pass membrane protein</topology>
    </subcellularLocation>
</comment>
<feature type="transmembrane region" description="Helical" evidence="7">
    <location>
        <begin position="6"/>
        <end position="22"/>
    </location>
</feature>
<evidence type="ECO:0000256" key="1">
    <source>
        <dbReference type="ARBA" id="ARBA00004651"/>
    </source>
</evidence>
<evidence type="ECO:0000313" key="8">
    <source>
        <dbReference type="EMBL" id="MBI4727761.1"/>
    </source>
</evidence>
<evidence type="ECO:0000256" key="2">
    <source>
        <dbReference type="ARBA" id="ARBA00010388"/>
    </source>
</evidence>
<dbReference type="GO" id="GO:0042773">
    <property type="term" value="P:ATP synthesis coupled electron transport"/>
    <property type="evidence" value="ECO:0007669"/>
    <property type="project" value="InterPro"/>
</dbReference>
<dbReference type="GO" id="GO:0005886">
    <property type="term" value="C:plasma membrane"/>
    <property type="evidence" value="ECO:0007669"/>
    <property type="project" value="UniProtKB-SubCell"/>
</dbReference>
<dbReference type="Pfam" id="PF00420">
    <property type="entry name" value="Oxidored_q2"/>
    <property type="match status" value="1"/>
</dbReference>
<dbReference type="PANTHER" id="PTHR34583">
    <property type="entry name" value="ANTIPORTER SUBUNIT MNHC2-RELATED"/>
    <property type="match status" value="1"/>
</dbReference>
<dbReference type="InterPro" id="IPR050601">
    <property type="entry name" value="CPA3_antiporter_subunitC"/>
</dbReference>
<keyword evidence="7" id="KW-0830">Ubiquinone</keyword>
<dbReference type="Proteomes" id="UP000736328">
    <property type="component" value="Unassembled WGS sequence"/>
</dbReference>
<dbReference type="InterPro" id="IPR039428">
    <property type="entry name" value="NUOK/Mnh_C1-like"/>
</dbReference>
<comment type="function">
    <text evidence="7">NDH-1 shuttles electrons from NADH, via FMN and iron-sulfur (Fe-S) centers, to quinones in the respiratory chain. The immediate electron acceptor for the enzyme in this species is believed to be ubiquinone. Couples the redox reaction to proton translocation (for every two electrons transferred, four hydrogen ions are translocated across the cytoplasmic membrane), and thus conserves the redox energy in a proton gradient.</text>
</comment>
<dbReference type="HAMAP" id="MF_01456">
    <property type="entry name" value="NDH1_NuoK"/>
    <property type="match status" value="1"/>
</dbReference>
<organism evidence="8 9">
    <name type="scientific">candidate division TA06 bacterium</name>
    <dbReference type="NCBI Taxonomy" id="2250710"/>
    <lineage>
        <taxon>Bacteria</taxon>
        <taxon>Bacteria division TA06</taxon>
    </lineage>
</organism>
<comment type="similarity">
    <text evidence="7">Belongs to the complex I subunit 4L family.</text>
</comment>
<keyword evidence="7" id="KW-0813">Transport</keyword>
<dbReference type="EMBL" id="JACQXR010000156">
    <property type="protein sequence ID" value="MBI4727761.1"/>
    <property type="molecule type" value="Genomic_DNA"/>
</dbReference>
<accession>A0A933MLQ7</accession>
<gene>
    <name evidence="7" type="primary">nuoK</name>
    <name evidence="8" type="ORF">HY768_11180</name>
</gene>
<feature type="transmembrane region" description="Helical" evidence="7">
    <location>
        <begin position="29"/>
        <end position="49"/>
    </location>
</feature>
<keyword evidence="7" id="KW-0520">NAD</keyword>